<protein>
    <submittedName>
        <fullName evidence="1">Uncharacterized protein</fullName>
    </submittedName>
</protein>
<sequence length="36" mass="4156">MVASLRTSPRRPLEQSDYQPDLADHSYIFFMPMAAL</sequence>
<gene>
    <name evidence="1" type="ORF">HNP32_000469</name>
</gene>
<comment type="caution">
    <text evidence="1">The sequence shown here is derived from an EMBL/GenBank/DDBJ whole genome shotgun (WGS) entry which is preliminary data.</text>
</comment>
<dbReference type="AlphaFoldDB" id="A0A7W7IMN7"/>
<proteinExistence type="predicted"/>
<organism evidence="1 2">
    <name type="scientific">Brevundimonas bullata</name>
    <dbReference type="NCBI Taxonomy" id="13160"/>
    <lineage>
        <taxon>Bacteria</taxon>
        <taxon>Pseudomonadati</taxon>
        <taxon>Pseudomonadota</taxon>
        <taxon>Alphaproteobacteria</taxon>
        <taxon>Caulobacterales</taxon>
        <taxon>Caulobacteraceae</taxon>
        <taxon>Brevundimonas</taxon>
    </lineage>
</organism>
<keyword evidence="2" id="KW-1185">Reference proteome</keyword>
<evidence type="ECO:0000313" key="2">
    <source>
        <dbReference type="Proteomes" id="UP000539957"/>
    </source>
</evidence>
<name>A0A7W7IMN7_9CAUL</name>
<dbReference type="EMBL" id="JACHKY010000001">
    <property type="protein sequence ID" value="MBB4796755.1"/>
    <property type="molecule type" value="Genomic_DNA"/>
</dbReference>
<reference evidence="1 2" key="1">
    <citation type="submission" date="2020-08" db="EMBL/GenBank/DDBJ databases">
        <title>Functional genomics of gut bacteria from endangered species of beetles.</title>
        <authorList>
            <person name="Carlos-Shanley C."/>
        </authorList>
    </citation>
    <scope>NUCLEOTIDE SEQUENCE [LARGE SCALE GENOMIC DNA]</scope>
    <source>
        <strain evidence="1 2">S00123</strain>
    </source>
</reference>
<accession>A0A7W7IMN7</accession>
<dbReference type="Proteomes" id="UP000539957">
    <property type="component" value="Unassembled WGS sequence"/>
</dbReference>
<evidence type="ECO:0000313" key="1">
    <source>
        <dbReference type="EMBL" id="MBB4796755.1"/>
    </source>
</evidence>